<proteinExistence type="predicted"/>
<evidence type="ECO:0000313" key="2">
    <source>
        <dbReference type="EMBL" id="MPC58405.1"/>
    </source>
</evidence>
<reference evidence="2 3" key="1">
    <citation type="submission" date="2019-05" db="EMBL/GenBank/DDBJ databases">
        <title>Another draft genome of Portunus trituberculatus and its Hox gene families provides insights of decapod evolution.</title>
        <authorList>
            <person name="Jeong J.-H."/>
            <person name="Song I."/>
            <person name="Kim S."/>
            <person name="Choi T."/>
            <person name="Kim D."/>
            <person name="Ryu S."/>
            <person name="Kim W."/>
        </authorList>
    </citation>
    <scope>NUCLEOTIDE SEQUENCE [LARGE SCALE GENOMIC DNA]</scope>
    <source>
        <tissue evidence="2">Muscle</tissue>
    </source>
</reference>
<protein>
    <submittedName>
        <fullName evidence="2">Uncharacterized protein</fullName>
    </submittedName>
</protein>
<comment type="caution">
    <text evidence="2">The sequence shown here is derived from an EMBL/GenBank/DDBJ whole genome shotgun (WGS) entry which is preliminary data.</text>
</comment>
<evidence type="ECO:0000313" key="3">
    <source>
        <dbReference type="Proteomes" id="UP000324222"/>
    </source>
</evidence>
<gene>
    <name evidence="2" type="ORF">E2C01_052410</name>
</gene>
<keyword evidence="3" id="KW-1185">Reference proteome</keyword>
<name>A0A5B7GLT4_PORTR</name>
<sequence>MEEFFTTLAGCHRQYNTLNHTIKEEVEALRPAPETTETKRSQVSDSTPRMSSKNGQWGWRETTFR</sequence>
<dbReference type="EMBL" id="VSRR010015651">
    <property type="protein sequence ID" value="MPC58405.1"/>
    <property type="molecule type" value="Genomic_DNA"/>
</dbReference>
<evidence type="ECO:0000256" key="1">
    <source>
        <dbReference type="SAM" id="MobiDB-lite"/>
    </source>
</evidence>
<feature type="compositionally biased region" description="Polar residues" evidence="1">
    <location>
        <begin position="43"/>
        <end position="55"/>
    </location>
</feature>
<organism evidence="2 3">
    <name type="scientific">Portunus trituberculatus</name>
    <name type="common">Swimming crab</name>
    <name type="synonym">Neptunus trituberculatus</name>
    <dbReference type="NCBI Taxonomy" id="210409"/>
    <lineage>
        <taxon>Eukaryota</taxon>
        <taxon>Metazoa</taxon>
        <taxon>Ecdysozoa</taxon>
        <taxon>Arthropoda</taxon>
        <taxon>Crustacea</taxon>
        <taxon>Multicrustacea</taxon>
        <taxon>Malacostraca</taxon>
        <taxon>Eumalacostraca</taxon>
        <taxon>Eucarida</taxon>
        <taxon>Decapoda</taxon>
        <taxon>Pleocyemata</taxon>
        <taxon>Brachyura</taxon>
        <taxon>Eubrachyura</taxon>
        <taxon>Portunoidea</taxon>
        <taxon>Portunidae</taxon>
        <taxon>Portuninae</taxon>
        <taxon>Portunus</taxon>
    </lineage>
</organism>
<accession>A0A5B7GLT4</accession>
<feature type="region of interest" description="Disordered" evidence="1">
    <location>
        <begin position="27"/>
        <end position="65"/>
    </location>
</feature>
<dbReference type="AlphaFoldDB" id="A0A5B7GLT4"/>
<dbReference type="Proteomes" id="UP000324222">
    <property type="component" value="Unassembled WGS sequence"/>
</dbReference>